<dbReference type="GO" id="GO:0005829">
    <property type="term" value="C:cytosol"/>
    <property type="evidence" value="ECO:0007669"/>
    <property type="project" value="TreeGrafter"/>
</dbReference>
<dbReference type="SFLD" id="SFLDG01140">
    <property type="entry name" value="C2.B:_Phosphomannomutase_and_P"/>
    <property type="match status" value="1"/>
</dbReference>
<sequence>MSTKELKQEDKKVSKIVFLDVDGTLIDYEAKMPVSAGKAVDQARANGHKVYICTGCSKAEIAQRELCELDGMIGGNGAYVEDHGHVVMHQGLSKEDVKHIVDWCNERHLGFYLEANSGMYCNDYMLEQGPATMIKYAQGKGANLEDAKLSANSFVNSFIHLKGEDLYRDDVNKISFILSSYQDHLDSKVEFPHLIANTWGGKGEVALFGDLGPTGITKRHAIEVLLDYLGADPKDTISFGDAKIDLSMFECCAYNVAMGNGGPEIKAAADYITTDVNDDGLYNAFKYLKLID</sequence>
<dbReference type="GO" id="GO:0016791">
    <property type="term" value="F:phosphatase activity"/>
    <property type="evidence" value="ECO:0007669"/>
    <property type="project" value="UniProtKB-ARBA"/>
</dbReference>
<dbReference type="Gene3D" id="3.40.50.1000">
    <property type="entry name" value="HAD superfamily/HAD-like"/>
    <property type="match status" value="1"/>
</dbReference>
<dbReference type="InterPro" id="IPR000150">
    <property type="entry name" value="Cof"/>
</dbReference>
<dbReference type="PANTHER" id="PTHR10000">
    <property type="entry name" value="PHOSPHOSERINE PHOSPHATASE"/>
    <property type="match status" value="1"/>
</dbReference>
<evidence type="ECO:0000313" key="1">
    <source>
        <dbReference type="EMBL" id="HIU13040.1"/>
    </source>
</evidence>
<organism evidence="1 2">
    <name type="scientific">Candidatus Fimiplasma intestinipullorum</name>
    <dbReference type="NCBI Taxonomy" id="2840825"/>
    <lineage>
        <taxon>Bacteria</taxon>
        <taxon>Bacillati</taxon>
        <taxon>Bacillota</taxon>
        <taxon>Clostridia</taxon>
        <taxon>Eubacteriales</taxon>
        <taxon>Candidatus Fimiplasma</taxon>
    </lineage>
</organism>
<dbReference type="Gene3D" id="3.30.1240.10">
    <property type="match status" value="1"/>
</dbReference>
<comment type="caution">
    <text evidence="1">The sequence shown here is derived from an EMBL/GenBank/DDBJ whole genome shotgun (WGS) entry which is preliminary data.</text>
</comment>
<dbReference type="InterPro" id="IPR006379">
    <property type="entry name" value="HAD-SF_hydro_IIB"/>
</dbReference>
<dbReference type="SUPFAM" id="SSF56784">
    <property type="entry name" value="HAD-like"/>
    <property type="match status" value="1"/>
</dbReference>
<dbReference type="InterPro" id="IPR023214">
    <property type="entry name" value="HAD_sf"/>
</dbReference>
<dbReference type="EMBL" id="DVMJ01000021">
    <property type="protein sequence ID" value="HIU13040.1"/>
    <property type="molecule type" value="Genomic_DNA"/>
</dbReference>
<dbReference type="PANTHER" id="PTHR10000:SF25">
    <property type="entry name" value="PHOSPHATASE YKRA-RELATED"/>
    <property type="match status" value="1"/>
</dbReference>
<dbReference type="SFLD" id="SFLDS00003">
    <property type="entry name" value="Haloacid_Dehalogenase"/>
    <property type="match status" value="1"/>
</dbReference>
<reference evidence="1" key="1">
    <citation type="submission" date="2020-10" db="EMBL/GenBank/DDBJ databases">
        <authorList>
            <person name="Gilroy R."/>
        </authorList>
    </citation>
    <scope>NUCLEOTIDE SEQUENCE</scope>
    <source>
        <strain evidence="1">CHK195-11698</strain>
    </source>
</reference>
<accession>A0A9D1HLT5</accession>
<dbReference type="Pfam" id="PF08282">
    <property type="entry name" value="Hydrolase_3"/>
    <property type="match status" value="1"/>
</dbReference>
<dbReference type="GO" id="GO:0000287">
    <property type="term" value="F:magnesium ion binding"/>
    <property type="evidence" value="ECO:0007669"/>
    <property type="project" value="TreeGrafter"/>
</dbReference>
<reference evidence="1" key="2">
    <citation type="journal article" date="2021" name="PeerJ">
        <title>Extensive microbial diversity within the chicken gut microbiome revealed by metagenomics and culture.</title>
        <authorList>
            <person name="Gilroy R."/>
            <person name="Ravi A."/>
            <person name="Getino M."/>
            <person name="Pursley I."/>
            <person name="Horton D.L."/>
            <person name="Alikhan N.F."/>
            <person name="Baker D."/>
            <person name="Gharbi K."/>
            <person name="Hall N."/>
            <person name="Watson M."/>
            <person name="Adriaenssens E.M."/>
            <person name="Foster-Nyarko E."/>
            <person name="Jarju S."/>
            <person name="Secka A."/>
            <person name="Antonio M."/>
            <person name="Oren A."/>
            <person name="Chaudhuri R.R."/>
            <person name="La Ragione R."/>
            <person name="Hildebrand F."/>
            <person name="Pallen M.J."/>
        </authorList>
    </citation>
    <scope>NUCLEOTIDE SEQUENCE</scope>
    <source>
        <strain evidence="1">CHK195-11698</strain>
    </source>
</reference>
<proteinExistence type="predicted"/>
<dbReference type="AlphaFoldDB" id="A0A9D1HLT5"/>
<dbReference type="NCBIfam" id="TIGR00099">
    <property type="entry name" value="Cof-subfamily"/>
    <property type="match status" value="1"/>
</dbReference>
<dbReference type="InterPro" id="IPR036412">
    <property type="entry name" value="HAD-like_sf"/>
</dbReference>
<protein>
    <submittedName>
        <fullName evidence="1">HAD family hydrolase</fullName>
    </submittedName>
</protein>
<gene>
    <name evidence="1" type="ORF">IAD15_03105</name>
</gene>
<evidence type="ECO:0000313" key="2">
    <source>
        <dbReference type="Proteomes" id="UP000824175"/>
    </source>
</evidence>
<dbReference type="Proteomes" id="UP000824175">
    <property type="component" value="Unassembled WGS sequence"/>
</dbReference>
<name>A0A9D1HLT5_9FIRM</name>
<keyword evidence="1" id="KW-0378">Hydrolase</keyword>
<dbReference type="NCBIfam" id="TIGR01484">
    <property type="entry name" value="HAD-SF-IIB"/>
    <property type="match status" value="1"/>
</dbReference>